<dbReference type="InterPro" id="IPR020084">
    <property type="entry name" value="NUDIX_hydrolase_CS"/>
</dbReference>
<evidence type="ECO:0000313" key="3">
    <source>
        <dbReference type="EMBL" id="WEL19374.1"/>
    </source>
</evidence>
<dbReference type="PROSITE" id="PS51462">
    <property type="entry name" value="NUDIX"/>
    <property type="match status" value="1"/>
</dbReference>
<dbReference type="PRINTS" id="PR00502">
    <property type="entry name" value="NUDIXFAMILY"/>
</dbReference>
<dbReference type="RefSeq" id="WP_347722245.1">
    <property type="nucleotide sequence ID" value="NZ_CP104395.1"/>
</dbReference>
<sequence length="127" mass="14565">MKERAASAVVFNIATKKFLVVKRADTKDEHPGQWEFPGGYVEENEEPIEAAARELKEETGIVSEPIRTGEKGVYEKLEVNPFLFAVDNEEVELSREHTEFKWIEKKDLEKLDTVIGVEQEMEALDIQ</sequence>
<dbReference type="EMBL" id="CP104395">
    <property type="protein sequence ID" value="WEL19374.1"/>
    <property type="molecule type" value="Genomic_DNA"/>
</dbReference>
<dbReference type="GeneID" id="90589785"/>
<keyword evidence="1 3" id="KW-0378">Hydrolase</keyword>
<protein>
    <submittedName>
        <fullName evidence="3">NUDIX family hydrolase</fullName>
    </submittedName>
</protein>
<dbReference type="PANTHER" id="PTHR43736:SF1">
    <property type="entry name" value="DIHYDRONEOPTERIN TRIPHOSPHATE DIPHOSPHATASE"/>
    <property type="match status" value="1"/>
</dbReference>
<reference evidence="3 4" key="1">
    <citation type="submission" date="2022-09" db="EMBL/GenBank/DDBJ databases">
        <title>Xylan utilization by haloarchaea-nanohaloarchaea associations.</title>
        <authorList>
            <person name="Yakimov M."/>
        </authorList>
    </citation>
    <scope>NUCLEOTIDE SEQUENCE [LARGE SCALE GENOMIC DNA]</scope>
    <source>
        <strain evidence="3 4">SVXNc</strain>
    </source>
</reference>
<proteinExistence type="predicted"/>
<evidence type="ECO:0000256" key="1">
    <source>
        <dbReference type="ARBA" id="ARBA00022801"/>
    </source>
</evidence>
<accession>A0ABY8CI95</accession>
<dbReference type="InterPro" id="IPR015797">
    <property type="entry name" value="NUDIX_hydrolase-like_dom_sf"/>
</dbReference>
<gene>
    <name evidence="3" type="ORF">SVXNc_0349</name>
</gene>
<dbReference type="InterPro" id="IPR020476">
    <property type="entry name" value="Nudix_hydrolase"/>
</dbReference>
<evidence type="ECO:0000259" key="2">
    <source>
        <dbReference type="PROSITE" id="PS51462"/>
    </source>
</evidence>
<dbReference type="PANTHER" id="PTHR43736">
    <property type="entry name" value="ADP-RIBOSE PYROPHOSPHATASE"/>
    <property type="match status" value="1"/>
</dbReference>
<dbReference type="PROSITE" id="PS00893">
    <property type="entry name" value="NUDIX_BOX"/>
    <property type="match status" value="1"/>
</dbReference>
<dbReference type="SUPFAM" id="SSF55811">
    <property type="entry name" value="Nudix"/>
    <property type="match status" value="1"/>
</dbReference>
<evidence type="ECO:0000313" key="4">
    <source>
        <dbReference type="Proteomes" id="UP001218034"/>
    </source>
</evidence>
<dbReference type="GO" id="GO:0016787">
    <property type="term" value="F:hydrolase activity"/>
    <property type="evidence" value="ECO:0007669"/>
    <property type="project" value="UniProtKB-KW"/>
</dbReference>
<dbReference type="Gene3D" id="3.90.79.10">
    <property type="entry name" value="Nucleoside Triphosphate Pyrophosphohydrolase"/>
    <property type="match status" value="1"/>
</dbReference>
<dbReference type="InterPro" id="IPR000086">
    <property type="entry name" value="NUDIX_hydrolase_dom"/>
</dbReference>
<dbReference type="Pfam" id="PF00293">
    <property type="entry name" value="NUDIX"/>
    <property type="match status" value="1"/>
</dbReference>
<organism evidence="3 4">
    <name type="scientific">Candidatus Nanohalococcus occultus</name>
    <dbReference type="NCBI Taxonomy" id="2978047"/>
    <lineage>
        <taxon>Archaea</taxon>
        <taxon>Candidatus Nanohalarchaeota</taxon>
        <taxon>Candidatus Nanohalarchaeota incertae sedis</taxon>
        <taxon>Candidatus Nanohalococcus</taxon>
    </lineage>
</organism>
<name>A0ABY8CI95_9ARCH</name>
<keyword evidence="4" id="KW-1185">Reference proteome</keyword>
<feature type="domain" description="Nudix hydrolase" evidence="2">
    <location>
        <begin position="1"/>
        <end position="126"/>
    </location>
</feature>
<dbReference type="Proteomes" id="UP001218034">
    <property type="component" value="Chromosome"/>
</dbReference>